<dbReference type="RefSeq" id="WP_223792600.1">
    <property type="nucleotide sequence ID" value="NZ_JAIOUQ010000017.1"/>
</dbReference>
<dbReference type="EMBL" id="JAIOUQ010000017">
    <property type="protein sequence ID" value="MBZ2167063.1"/>
    <property type="molecule type" value="Genomic_DNA"/>
</dbReference>
<reference evidence="3" key="1">
    <citation type="journal article" date="2022" name="Microbiol. Resour. Announc.">
        <title>Draft Genome Sequence of a Methanogenic Archaeon from West Spitsbergen Permafrost.</title>
        <authorList>
            <person name="Trubitsyn V."/>
            <person name="Rivkina E."/>
            <person name="Shcherbakova V."/>
        </authorList>
    </citation>
    <scope>NUCLEOTIDE SEQUENCE [LARGE SCALE GENOMIC DNA]</scope>
    <source>
        <strain evidence="3">VT</strain>
    </source>
</reference>
<dbReference type="InterPro" id="IPR023214">
    <property type="entry name" value="HAD_sf"/>
</dbReference>
<dbReference type="GO" id="GO:0046872">
    <property type="term" value="F:metal ion binding"/>
    <property type="evidence" value="ECO:0007669"/>
    <property type="project" value="UniProtKB-KW"/>
</dbReference>
<dbReference type="AlphaFoldDB" id="A0A8T5V1Y9"/>
<gene>
    <name evidence="2" type="ORF">K8N75_13540</name>
</gene>
<dbReference type="Gene3D" id="3.40.50.1000">
    <property type="entry name" value="HAD superfamily/HAD-like"/>
    <property type="match status" value="1"/>
</dbReference>
<accession>A0A8T5V1Y9</accession>
<evidence type="ECO:0000313" key="2">
    <source>
        <dbReference type="EMBL" id="MBZ2167063.1"/>
    </source>
</evidence>
<keyword evidence="1" id="KW-0479">Metal-binding</keyword>
<organism evidence="2 3">
    <name type="scientific">Methanobacterium spitsbergense</name>
    <dbReference type="NCBI Taxonomy" id="2874285"/>
    <lineage>
        <taxon>Archaea</taxon>
        <taxon>Methanobacteriati</taxon>
        <taxon>Methanobacteriota</taxon>
        <taxon>Methanomada group</taxon>
        <taxon>Methanobacteria</taxon>
        <taxon>Methanobacteriales</taxon>
        <taxon>Methanobacteriaceae</taxon>
        <taxon>Methanobacterium</taxon>
    </lineage>
</organism>
<dbReference type="PANTHER" id="PTHR46594">
    <property type="entry name" value="P-TYPE CATION-TRANSPORTING ATPASE"/>
    <property type="match status" value="1"/>
</dbReference>
<evidence type="ECO:0000256" key="1">
    <source>
        <dbReference type="ARBA" id="ARBA00022723"/>
    </source>
</evidence>
<dbReference type="PANTHER" id="PTHR46594:SF4">
    <property type="entry name" value="P-TYPE CATION-TRANSPORTING ATPASE"/>
    <property type="match status" value="1"/>
</dbReference>
<name>A0A8T5V1Y9_9EURY</name>
<dbReference type="SUPFAM" id="SSF56784">
    <property type="entry name" value="HAD-like"/>
    <property type="match status" value="1"/>
</dbReference>
<proteinExistence type="predicted"/>
<keyword evidence="3" id="KW-1185">Reference proteome</keyword>
<comment type="caution">
    <text evidence="2">The sequence shown here is derived from an EMBL/GenBank/DDBJ whole genome shotgun (WGS) entry which is preliminary data.</text>
</comment>
<dbReference type="Proteomes" id="UP000825933">
    <property type="component" value="Unassembled WGS sequence"/>
</dbReference>
<evidence type="ECO:0000313" key="3">
    <source>
        <dbReference type="Proteomes" id="UP000825933"/>
    </source>
</evidence>
<sequence>MKWNVWILLEIQYEGLVIGMTGDGITDASGHVQSDVGISISAGINIAIEEGNVVLVRSNPLDVVYIIKLT</sequence>
<dbReference type="InterPro" id="IPR036412">
    <property type="entry name" value="HAD-like_sf"/>
</dbReference>
<protein>
    <submittedName>
        <fullName evidence="2">Uncharacterized protein</fullName>
    </submittedName>
</protein>